<sequence>MRERASPCVGAQHVLTTGKIKKGRLLHLDGCPLFPLAPPPSMSCRPVTGEKHCCRTQTVNNHYGDGDEADSNNSKNSHIHRPLGVPVCVCMYICVSPKLFKVGGIFLIHYLELWLLLAQRTTYHEDISLAAKPVLLKRSSTRKQLMYCSVCIAFTIFMRENTTGENMETCNVQEDFRSEVSAVDLTATQPASDHYESGSQSSGKDTVDATISSAWLTKMKDESVEDGSGNLHYPKALVLVANPSYPQFAEKQSSESGFSSRKDKRRLGSVIPLPNQQFSRLSEVEYSPKRLPDLSPSTGCPSKNWKITHSDRLNALIDECERIVDGRKVFKCKFCGKMYDIKSSMRYHMKIIHLQLHLRTSEMQCRICGKQFTCISAVNRHQLKCSANSTSNFTSTNPIQSSCSSSFLAKPRQSSLPTFANQSTSAFMNLNSTPGLRWSSVTGSERHSSRPISSQVPFTFSPTTETTAYISPTVTTAYPSQSTRPGLDLDGQRFAGGPEISPQQLCGSSLVHSVHNLVEGIPPLSFNEVFLASLGRANGTTSGERKAPIFEDLSPPGFMGAAAAHNFLASSPSKRMRKSENLNYFEGRLGENPYERLFSSQNVTATTSATAVAVAAAAASGTAIDLSLNASC</sequence>
<evidence type="ECO:0000256" key="2">
    <source>
        <dbReference type="ARBA" id="ARBA00022737"/>
    </source>
</evidence>
<dbReference type="SMART" id="SM00355">
    <property type="entry name" value="ZnF_C2H2"/>
    <property type="match status" value="2"/>
</dbReference>
<feature type="domain" description="C2H2-type" evidence="6">
    <location>
        <begin position="330"/>
        <end position="353"/>
    </location>
</feature>
<comment type="caution">
    <text evidence="7">The sequence shown here is derived from an EMBL/GenBank/DDBJ whole genome shotgun (WGS) entry which is preliminary data.</text>
</comment>
<name>W6U7U4_ECHGR</name>
<dbReference type="EMBL" id="APAU02000088">
    <property type="protein sequence ID" value="EUB57293.1"/>
    <property type="molecule type" value="Genomic_DNA"/>
</dbReference>
<evidence type="ECO:0000256" key="3">
    <source>
        <dbReference type="ARBA" id="ARBA00022771"/>
    </source>
</evidence>
<evidence type="ECO:0000259" key="6">
    <source>
        <dbReference type="PROSITE" id="PS50157"/>
    </source>
</evidence>
<reference evidence="7 8" key="1">
    <citation type="journal article" date="2013" name="Nat. Genet.">
        <title>The genome of the hydatid tapeworm Echinococcus granulosus.</title>
        <authorList>
            <person name="Zheng H."/>
            <person name="Zhang W."/>
            <person name="Zhang L."/>
            <person name="Zhang Z."/>
            <person name="Li J."/>
            <person name="Lu G."/>
            <person name="Zhu Y."/>
            <person name="Wang Y."/>
            <person name="Huang Y."/>
            <person name="Liu J."/>
            <person name="Kang H."/>
            <person name="Chen J."/>
            <person name="Wang L."/>
            <person name="Chen A."/>
            <person name="Yu S."/>
            <person name="Gao Z."/>
            <person name="Jin L."/>
            <person name="Gu W."/>
            <person name="Wang Z."/>
            <person name="Zhao L."/>
            <person name="Shi B."/>
            <person name="Wen H."/>
            <person name="Lin R."/>
            <person name="Jones M.K."/>
            <person name="Brejova B."/>
            <person name="Vinar T."/>
            <person name="Zhao G."/>
            <person name="McManus D.P."/>
            <person name="Chen Z."/>
            <person name="Zhou Y."/>
            <person name="Wang S."/>
        </authorList>
    </citation>
    <scope>NUCLEOTIDE SEQUENCE [LARGE SCALE GENOMIC DNA]</scope>
</reference>
<dbReference type="GO" id="GO:0005634">
    <property type="term" value="C:nucleus"/>
    <property type="evidence" value="ECO:0007669"/>
    <property type="project" value="TreeGrafter"/>
</dbReference>
<dbReference type="Gene3D" id="3.30.160.60">
    <property type="entry name" value="Classic Zinc Finger"/>
    <property type="match status" value="1"/>
</dbReference>
<organism evidence="7 8">
    <name type="scientific">Echinococcus granulosus</name>
    <name type="common">Hydatid tapeworm</name>
    <dbReference type="NCBI Taxonomy" id="6210"/>
    <lineage>
        <taxon>Eukaryota</taxon>
        <taxon>Metazoa</taxon>
        <taxon>Spiralia</taxon>
        <taxon>Lophotrochozoa</taxon>
        <taxon>Platyhelminthes</taxon>
        <taxon>Cestoda</taxon>
        <taxon>Eucestoda</taxon>
        <taxon>Cyclophyllidea</taxon>
        <taxon>Taeniidae</taxon>
        <taxon>Echinococcus</taxon>
        <taxon>Echinococcus granulosus group</taxon>
    </lineage>
</organism>
<evidence type="ECO:0000256" key="1">
    <source>
        <dbReference type="ARBA" id="ARBA00022723"/>
    </source>
</evidence>
<dbReference type="OrthoDB" id="6077919at2759"/>
<dbReference type="PROSITE" id="PS00028">
    <property type="entry name" value="ZINC_FINGER_C2H2_1"/>
    <property type="match status" value="1"/>
</dbReference>
<dbReference type="CTD" id="36343544"/>
<keyword evidence="4" id="KW-0862">Zinc</keyword>
<keyword evidence="2" id="KW-0677">Repeat</keyword>
<dbReference type="PROSITE" id="PS50157">
    <property type="entry name" value="ZINC_FINGER_C2H2_2"/>
    <property type="match status" value="1"/>
</dbReference>
<dbReference type="PANTHER" id="PTHR24408:SF58">
    <property type="entry name" value="TRANSCRIPTION FACTOR (TFIIIA), PUTATIVE (AFU_ORTHOLOGUE AFUA_1G05150)-RELATED"/>
    <property type="match status" value="1"/>
</dbReference>
<dbReference type="InterPro" id="IPR036236">
    <property type="entry name" value="Znf_C2H2_sf"/>
</dbReference>
<dbReference type="SUPFAM" id="SSF57667">
    <property type="entry name" value="beta-beta-alpha zinc fingers"/>
    <property type="match status" value="1"/>
</dbReference>
<dbReference type="RefSeq" id="XP_024348489.1">
    <property type="nucleotide sequence ID" value="XM_024497078.1"/>
</dbReference>
<dbReference type="GO" id="GO:0008270">
    <property type="term" value="F:zinc ion binding"/>
    <property type="evidence" value="ECO:0007669"/>
    <property type="project" value="UniProtKB-KW"/>
</dbReference>
<dbReference type="Proteomes" id="UP000019149">
    <property type="component" value="Unassembled WGS sequence"/>
</dbReference>
<dbReference type="GO" id="GO:0000981">
    <property type="term" value="F:DNA-binding transcription factor activity, RNA polymerase II-specific"/>
    <property type="evidence" value="ECO:0007669"/>
    <property type="project" value="TreeGrafter"/>
</dbReference>
<keyword evidence="1" id="KW-0479">Metal-binding</keyword>
<dbReference type="OMA" id="TTAYISP"/>
<dbReference type="STRING" id="6210.W6U7U4"/>
<evidence type="ECO:0000313" key="8">
    <source>
        <dbReference type="Proteomes" id="UP000019149"/>
    </source>
</evidence>
<protein>
    <recommendedName>
        <fullName evidence="6">C2H2-type domain-containing protein</fullName>
    </recommendedName>
</protein>
<dbReference type="InterPro" id="IPR013087">
    <property type="entry name" value="Znf_C2H2_type"/>
</dbReference>
<accession>W6U7U4</accession>
<dbReference type="GO" id="GO:0043565">
    <property type="term" value="F:sequence-specific DNA binding"/>
    <property type="evidence" value="ECO:0007669"/>
    <property type="project" value="TreeGrafter"/>
</dbReference>
<proteinExistence type="predicted"/>
<dbReference type="KEGG" id="egl:EGR_07829"/>
<evidence type="ECO:0000256" key="5">
    <source>
        <dbReference type="PROSITE-ProRule" id="PRU00042"/>
    </source>
</evidence>
<evidence type="ECO:0000313" key="7">
    <source>
        <dbReference type="EMBL" id="EUB57293.1"/>
    </source>
</evidence>
<evidence type="ECO:0000256" key="4">
    <source>
        <dbReference type="ARBA" id="ARBA00022833"/>
    </source>
</evidence>
<gene>
    <name evidence="7" type="ORF">EGR_07829</name>
</gene>
<dbReference type="AlphaFoldDB" id="W6U7U4"/>
<keyword evidence="8" id="KW-1185">Reference proteome</keyword>
<keyword evidence="3 5" id="KW-0863">Zinc-finger</keyword>
<dbReference type="PANTHER" id="PTHR24408">
    <property type="entry name" value="ZINC FINGER PROTEIN"/>
    <property type="match status" value="1"/>
</dbReference>
<dbReference type="GeneID" id="36343544"/>